<keyword evidence="8" id="KW-1185">Reference proteome</keyword>
<dbReference type="Pfam" id="PF00400">
    <property type="entry name" value="WD40"/>
    <property type="match status" value="1"/>
</dbReference>
<gene>
    <name evidence="7" type="ORF">EAH86_00090</name>
</gene>
<reference evidence="7 8" key="1">
    <citation type="journal article" date="2019" name="Environ. Microbiol.">
        <title>Species interactions and distinct microbial communities in high Arctic permafrost affected cryosols are associated with the CH4 and CO2 gas fluxes.</title>
        <authorList>
            <person name="Altshuler I."/>
            <person name="Hamel J."/>
            <person name="Turney S."/>
            <person name="Magnuson E."/>
            <person name="Levesque R."/>
            <person name="Greer C."/>
            <person name="Whyte L.G."/>
        </authorList>
    </citation>
    <scope>NUCLEOTIDE SEQUENCE [LARGE SCALE GENOMIC DNA]</scope>
    <source>
        <strain evidence="7 8">S9.3A</strain>
    </source>
</reference>
<evidence type="ECO:0000256" key="4">
    <source>
        <dbReference type="ARBA" id="ARBA00023163"/>
    </source>
</evidence>
<dbReference type="InterPro" id="IPR005158">
    <property type="entry name" value="BTAD"/>
</dbReference>
<dbReference type="SMART" id="SM00320">
    <property type="entry name" value="WD40"/>
    <property type="match status" value="3"/>
</dbReference>
<dbReference type="PROSITE" id="PS51755">
    <property type="entry name" value="OMPR_PHOB"/>
    <property type="match status" value="1"/>
</dbReference>
<dbReference type="SUPFAM" id="SSF50969">
    <property type="entry name" value="YVTN repeat-like/Quinoprotein amine dehydrogenase"/>
    <property type="match status" value="1"/>
</dbReference>
<evidence type="ECO:0000259" key="6">
    <source>
        <dbReference type="PROSITE" id="PS51755"/>
    </source>
</evidence>
<dbReference type="Pfam" id="PF00486">
    <property type="entry name" value="Trans_reg_C"/>
    <property type="match status" value="1"/>
</dbReference>
<dbReference type="GO" id="GO:0003677">
    <property type="term" value="F:DNA binding"/>
    <property type="evidence" value="ECO:0007669"/>
    <property type="project" value="UniProtKB-UniRule"/>
</dbReference>
<feature type="domain" description="OmpR/PhoB-type" evidence="6">
    <location>
        <begin position="1"/>
        <end position="86"/>
    </location>
</feature>
<evidence type="ECO:0000256" key="2">
    <source>
        <dbReference type="ARBA" id="ARBA00023015"/>
    </source>
</evidence>
<protein>
    <recommendedName>
        <fullName evidence="6">OmpR/PhoB-type domain-containing protein</fullName>
    </recommendedName>
</protein>
<dbReference type="SMART" id="SM01043">
    <property type="entry name" value="BTAD"/>
    <property type="match status" value="1"/>
</dbReference>
<comment type="caution">
    <text evidence="7">The sequence shown here is derived from an EMBL/GenBank/DDBJ whole genome shotgun (WGS) entry which is preliminary data.</text>
</comment>
<sequence length="1403" mass="151313">MGIGILGPLELDGAESALGLRDRVVLETLAVRHGQPVSADTLAEALWGEYPPSSWTKVVQGCVVRLRKALGADTIETSTQGYRLQVHRDQLDHLRFEHFLDRARELLASEPDRAAYLLREALDLWRGEPLAELVDWAPGRVAAERLVELRHDAEDLLVEAQLLGGHHREAIAPALRLVRDEPMRERRWGLLALAQYQGGRQADALRTLQQARRVLVDELGLDPGDDLVTLERAILNQDPSLAVMAAIPAGAPDCPYLGLVAYDVDDAPAFFGREEVTAACLRRLDESGVLAVVGPSGSGKSSLARAGLAAALERDGRQVHVVTPGERPALALDGVPRRPGTVLLVDQCEEALAGDDTSPEREELFAALVEFARRYPLMITLRADRLGELSPHPDFARLVEGGLYLLGPMTEPDLRHAIEGPAAQAGLRLEPGLVDLLVREVAGEPAALPLLSHVLRQTWRNREGGTLTAEGYAATGGVREAVAQSAEGVFRGLDPEHQAMLHDLMLRLVAPDEAGDPVRVRVPRRAVAGDEEHAKLVERLLGARLLATDGDTVAIAHESLAVAWPRLRSWLDEDVDGLRILRHLSVAAESWDELGRPDSELYRGARQARAAEWHHRTEATLTDTERDFLHDSAELAEKEQRATEAQVHRERRLNQRLRLGLAGVAALLAVSIIAGALALTARNQADQQARAADARRLGAEALRSEALDRALLLAVAGVTLDDSVDTRTNLLATLDRAPALAGSARSAGRILSLAVNTATDQVAVMAPEGNGLELFDGPTLRRVPLPEKLVGGSVYARPDGRGYAISILADLVEDGQPPVLLLDRTGARSAVQLGGLPPLYHSKDAAPYPHNRSYLGYSTNSRWFTASLIQIQEEEPTRTYVWDLESPSRPVARLELGLEGSAPTISPDGRTLFSADYRGGFAPQGGRLLVTDLPGGRKRRALVPSDLGVSRLDDVLALSPDGRTLAVGGGYQAVLVDTATLKPRAHLTGQGETTALAFSPDGTHLAASGDRLMVWDLSGEEPLEVLAQEGEADDPGFSRDGKTLYTATFAGLVQTWDLAGDRRFLPAAPPGDHLDWAEPIPRFSPDLRKIGYTQVGPEFRVRDVATGKLGAVVAPTMTQANVNDIAWHPDGTTLNITSGAPVVGIWDSTTGRQITQRSIGPPESAEGAYIAWFSLDGKLLLVGTNEGRLHVLDARTLAPTRAPIQVYKTEKGAPVAQTIDAFRPSGDLHTVWIRDAIVDYVAGTARPMPDLGYPVVALYPSPDGRRLLVNAGVPGVGLLDATTMKWISRPSAAQVGLVGDNTKWSDDGSLVASVNEGHLSYWDGRTGAALGTATVLPEWGGDPAFSKDDKRLLFAGFHGSVLTWDLDPTTWVSAACRLAGRALTEQEWRNYLPDRPYIPVCAS</sequence>
<proteinExistence type="inferred from homology"/>
<dbReference type="InterPro" id="IPR011044">
    <property type="entry name" value="Quino_amine_DH_bsu"/>
</dbReference>
<dbReference type="InterPro" id="IPR015943">
    <property type="entry name" value="WD40/YVTN_repeat-like_dom_sf"/>
</dbReference>
<dbReference type="CDD" id="cd15831">
    <property type="entry name" value="BTAD"/>
    <property type="match status" value="1"/>
</dbReference>
<dbReference type="GO" id="GO:0006355">
    <property type="term" value="P:regulation of DNA-templated transcription"/>
    <property type="evidence" value="ECO:0007669"/>
    <property type="project" value="InterPro"/>
</dbReference>
<dbReference type="GO" id="GO:0005829">
    <property type="term" value="C:cytosol"/>
    <property type="evidence" value="ECO:0007669"/>
    <property type="project" value="UniProtKB-ARBA"/>
</dbReference>
<dbReference type="InterPro" id="IPR051677">
    <property type="entry name" value="AfsR-DnrI-RedD_regulator"/>
</dbReference>
<dbReference type="InterPro" id="IPR001867">
    <property type="entry name" value="OmpR/PhoB-type_DNA-bd"/>
</dbReference>
<accession>A0A502D1D5</accession>
<dbReference type="Gene3D" id="1.10.10.10">
    <property type="entry name" value="Winged helix-like DNA-binding domain superfamily/Winged helix DNA-binding domain"/>
    <property type="match status" value="1"/>
</dbReference>
<evidence type="ECO:0000256" key="1">
    <source>
        <dbReference type="ARBA" id="ARBA00005820"/>
    </source>
</evidence>
<dbReference type="Proteomes" id="UP000317722">
    <property type="component" value="Unassembled WGS sequence"/>
</dbReference>
<name>A0A502D1D5_9MICO</name>
<keyword evidence="4" id="KW-0804">Transcription</keyword>
<dbReference type="InterPro" id="IPR011990">
    <property type="entry name" value="TPR-like_helical_dom_sf"/>
</dbReference>
<dbReference type="SUPFAM" id="SSF50978">
    <property type="entry name" value="WD40 repeat-like"/>
    <property type="match status" value="1"/>
</dbReference>
<keyword evidence="2" id="KW-0805">Transcription regulation</keyword>
<keyword evidence="3 5" id="KW-0238">DNA-binding</keyword>
<evidence type="ECO:0000256" key="5">
    <source>
        <dbReference type="PROSITE-ProRule" id="PRU01091"/>
    </source>
</evidence>
<dbReference type="SMART" id="SM00862">
    <property type="entry name" value="Trans_reg_C"/>
    <property type="match status" value="1"/>
</dbReference>
<evidence type="ECO:0000256" key="3">
    <source>
        <dbReference type="ARBA" id="ARBA00023125"/>
    </source>
</evidence>
<dbReference type="SUPFAM" id="SSF46894">
    <property type="entry name" value="C-terminal effector domain of the bipartite response regulators"/>
    <property type="match status" value="1"/>
</dbReference>
<dbReference type="PANTHER" id="PTHR35807">
    <property type="entry name" value="TRANSCRIPTIONAL REGULATOR REDD-RELATED"/>
    <property type="match status" value="1"/>
</dbReference>
<evidence type="ECO:0000313" key="8">
    <source>
        <dbReference type="Proteomes" id="UP000317722"/>
    </source>
</evidence>
<feature type="DNA-binding region" description="OmpR/PhoB-type" evidence="5">
    <location>
        <begin position="1"/>
        <end position="86"/>
    </location>
</feature>
<dbReference type="InterPro" id="IPR001680">
    <property type="entry name" value="WD40_rpt"/>
</dbReference>
<dbReference type="InterPro" id="IPR036322">
    <property type="entry name" value="WD40_repeat_dom_sf"/>
</dbReference>
<dbReference type="Gene3D" id="2.130.10.10">
    <property type="entry name" value="YVTN repeat-like/Quinoprotein amine dehydrogenase"/>
    <property type="match status" value="3"/>
</dbReference>
<dbReference type="InterPro" id="IPR049052">
    <property type="entry name" value="nSTAND1"/>
</dbReference>
<dbReference type="SUPFAM" id="SSF52540">
    <property type="entry name" value="P-loop containing nucleoside triphosphate hydrolases"/>
    <property type="match status" value="1"/>
</dbReference>
<dbReference type="Gene3D" id="1.25.40.10">
    <property type="entry name" value="Tetratricopeptide repeat domain"/>
    <property type="match status" value="1"/>
</dbReference>
<dbReference type="SUPFAM" id="SSF48452">
    <property type="entry name" value="TPR-like"/>
    <property type="match status" value="1"/>
</dbReference>
<dbReference type="Pfam" id="PF03704">
    <property type="entry name" value="BTAD"/>
    <property type="match status" value="1"/>
</dbReference>
<dbReference type="GO" id="GO:0000160">
    <property type="term" value="P:phosphorelay signal transduction system"/>
    <property type="evidence" value="ECO:0007669"/>
    <property type="project" value="InterPro"/>
</dbReference>
<comment type="similarity">
    <text evidence="1">Belongs to the AfsR/DnrI/RedD regulatory family.</text>
</comment>
<organism evidence="7 8">
    <name type="scientific">Pedococcus bigeumensis</name>
    <dbReference type="NCBI Taxonomy" id="433644"/>
    <lineage>
        <taxon>Bacteria</taxon>
        <taxon>Bacillati</taxon>
        <taxon>Actinomycetota</taxon>
        <taxon>Actinomycetes</taxon>
        <taxon>Micrococcales</taxon>
        <taxon>Intrasporangiaceae</taxon>
        <taxon>Pedococcus</taxon>
    </lineage>
</organism>
<dbReference type="InterPro" id="IPR036388">
    <property type="entry name" value="WH-like_DNA-bd_sf"/>
</dbReference>
<dbReference type="RefSeq" id="WP_140736613.1">
    <property type="nucleotide sequence ID" value="NZ_RCZM01000001.1"/>
</dbReference>
<dbReference type="PANTHER" id="PTHR35807:SF1">
    <property type="entry name" value="TRANSCRIPTIONAL REGULATOR REDD"/>
    <property type="match status" value="1"/>
</dbReference>
<dbReference type="InterPro" id="IPR016032">
    <property type="entry name" value="Sig_transdc_resp-reg_C-effctor"/>
</dbReference>
<dbReference type="InterPro" id="IPR027417">
    <property type="entry name" value="P-loop_NTPase"/>
</dbReference>
<dbReference type="Pfam" id="PF20703">
    <property type="entry name" value="nSTAND1"/>
    <property type="match status" value="1"/>
</dbReference>
<dbReference type="OrthoDB" id="134501at2"/>
<dbReference type="EMBL" id="RCZM01000001">
    <property type="protein sequence ID" value="TPG18978.1"/>
    <property type="molecule type" value="Genomic_DNA"/>
</dbReference>
<evidence type="ECO:0000313" key="7">
    <source>
        <dbReference type="EMBL" id="TPG18978.1"/>
    </source>
</evidence>